<keyword evidence="1" id="KW-0812">Transmembrane</keyword>
<keyword evidence="1" id="KW-0472">Membrane</keyword>
<protein>
    <submittedName>
        <fullName evidence="3">VanZ family protein</fullName>
    </submittedName>
</protein>
<sequence>MLSTILVEYPWITTVALVVLVVLGPLVGAWLVPNVPMTRVLLTVSIGAVALLTLVPTSRDLAVGCATEWDLPTLGAVELMANLTLFAPIVLLAGVLTRRPLVALVVASGASAVVEAVQAFATVLGRSCSTNDWLSNTLGSLLGAGLAAAALRLADPLTSVGQEGAPSGRIGS</sequence>
<evidence type="ECO:0000259" key="2">
    <source>
        <dbReference type="Pfam" id="PF04892"/>
    </source>
</evidence>
<dbReference type="Pfam" id="PF04892">
    <property type="entry name" value="VanZ"/>
    <property type="match status" value="1"/>
</dbReference>
<accession>A0A975T3B3</accession>
<proteinExistence type="predicted"/>
<feature type="transmembrane region" description="Helical" evidence="1">
    <location>
        <begin position="101"/>
        <end position="121"/>
    </location>
</feature>
<feature type="transmembrane region" description="Helical" evidence="1">
    <location>
        <begin position="79"/>
        <end position="96"/>
    </location>
</feature>
<evidence type="ECO:0000313" key="3">
    <source>
        <dbReference type="EMBL" id="QWZ10098.1"/>
    </source>
</evidence>
<keyword evidence="4" id="KW-1185">Reference proteome</keyword>
<gene>
    <name evidence="3" type="ORF">KRR39_10380</name>
</gene>
<dbReference type="Proteomes" id="UP000683575">
    <property type="component" value="Chromosome"/>
</dbReference>
<evidence type="ECO:0000256" key="1">
    <source>
        <dbReference type="SAM" id="Phobius"/>
    </source>
</evidence>
<dbReference type="AlphaFoldDB" id="A0A975T3B3"/>
<name>A0A975T3B3_9ACTN</name>
<evidence type="ECO:0000313" key="4">
    <source>
        <dbReference type="Proteomes" id="UP000683575"/>
    </source>
</evidence>
<feature type="domain" description="VanZ-like" evidence="2">
    <location>
        <begin position="69"/>
        <end position="148"/>
    </location>
</feature>
<dbReference type="RefSeq" id="WP_216941944.1">
    <property type="nucleotide sequence ID" value="NZ_CP077062.1"/>
</dbReference>
<reference evidence="3" key="1">
    <citation type="submission" date="2021-06" db="EMBL/GenBank/DDBJ databases">
        <title>Complete genome sequence of Nocardioides sp. G188.</title>
        <authorList>
            <person name="Im W.-T."/>
        </authorList>
    </citation>
    <scope>NUCLEOTIDE SEQUENCE</scope>
    <source>
        <strain evidence="3">G188</strain>
    </source>
</reference>
<dbReference type="KEGG" id="nps:KRR39_10380"/>
<keyword evidence="1" id="KW-1133">Transmembrane helix</keyword>
<organism evidence="3 4">
    <name type="scientific">Nocardioides panacis</name>
    <dbReference type="NCBI Taxonomy" id="2849501"/>
    <lineage>
        <taxon>Bacteria</taxon>
        <taxon>Bacillati</taxon>
        <taxon>Actinomycetota</taxon>
        <taxon>Actinomycetes</taxon>
        <taxon>Propionibacteriales</taxon>
        <taxon>Nocardioidaceae</taxon>
        <taxon>Nocardioides</taxon>
    </lineage>
</organism>
<dbReference type="InterPro" id="IPR006976">
    <property type="entry name" value="VanZ-like"/>
</dbReference>
<feature type="transmembrane region" description="Helical" evidence="1">
    <location>
        <begin position="12"/>
        <end position="33"/>
    </location>
</feature>
<feature type="transmembrane region" description="Helical" evidence="1">
    <location>
        <begin position="40"/>
        <end position="59"/>
    </location>
</feature>
<dbReference type="EMBL" id="CP077062">
    <property type="protein sequence ID" value="QWZ10098.1"/>
    <property type="molecule type" value="Genomic_DNA"/>
</dbReference>